<protein>
    <submittedName>
        <fullName evidence="1">Uncharacterized protein</fullName>
    </submittedName>
</protein>
<name>A0ACC1MHV9_9APHY</name>
<accession>A0ACC1MHV9</accession>
<keyword evidence="2" id="KW-1185">Reference proteome</keyword>
<reference evidence="1" key="1">
    <citation type="submission" date="2022-08" db="EMBL/GenBank/DDBJ databases">
        <title>Genome Sequence of Pycnoporus sanguineus.</title>
        <authorList>
            <person name="Buettner E."/>
        </authorList>
    </citation>
    <scope>NUCLEOTIDE SEQUENCE</scope>
    <source>
        <strain evidence="1">CG-C14</strain>
    </source>
</reference>
<proteinExistence type="predicted"/>
<sequence length="80" mass="8959">MRARRWLGLGRVGHDTDREASIERAARITLRSCESPSLCDAVDVLSYARIRRLPGLSPAAIDPQVYIDASVAMWPHFHSN</sequence>
<dbReference type="Proteomes" id="UP001144978">
    <property type="component" value="Unassembled WGS sequence"/>
</dbReference>
<dbReference type="EMBL" id="JANSHE010006829">
    <property type="protein sequence ID" value="KAJ2965931.1"/>
    <property type="molecule type" value="Genomic_DNA"/>
</dbReference>
<comment type="caution">
    <text evidence="1">The sequence shown here is derived from an EMBL/GenBank/DDBJ whole genome shotgun (WGS) entry which is preliminary data.</text>
</comment>
<gene>
    <name evidence="1" type="ORF">NUW54_g13951</name>
</gene>
<evidence type="ECO:0000313" key="1">
    <source>
        <dbReference type="EMBL" id="KAJ2965931.1"/>
    </source>
</evidence>
<organism evidence="1 2">
    <name type="scientific">Trametes sanguinea</name>
    <dbReference type="NCBI Taxonomy" id="158606"/>
    <lineage>
        <taxon>Eukaryota</taxon>
        <taxon>Fungi</taxon>
        <taxon>Dikarya</taxon>
        <taxon>Basidiomycota</taxon>
        <taxon>Agaricomycotina</taxon>
        <taxon>Agaricomycetes</taxon>
        <taxon>Polyporales</taxon>
        <taxon>Polyporaceae</taxon>
        <taxon>Trametes</taxon>
    </lineage>
</organism>
<evidence type="ECO:0000313" key="2">
    <source>
        <dbReference type="Proteomes" id="UP001144978"/>
    </source>
</evidence>